<dbReference type="Gene3D" id="1.10.510.10">
    <property type="entry name" value="Transferase(Phosphotransferase) domain 1"/>
    <property type="match status" value="1"/>
</dbReference>
<dbReference type="PANTHER" id="PTHR22988">
    <property type="entry name" value="MYOTONIC DYSTROPHY S/T KINASE-RELATED"/>
    <property type="match status" value="1"/>
</dbReference>
<dbReference type="SMART" id="SM00220">
    <property type="entry name" value="S_TKc"/>
    <property type="match status" value="1"/>
</dbReference>
<accession>A0AAN7U9X7</accession>
<evidence type="ECO:0000256" key="5">
    <source>
        <dbReference type="ARBA" id="ARBA00022679"/>
    </source>
</evidence>
<dbReference type="PROSITE" id="PS00107">
    <property type="entry name" value="PROTEIN_KINASE_ATP"/>
    <property type="match status" value="1"/>
</dbReference>
<keyword evidence="17" id="KW-1185">Reference proteome</keyword>
<dbReference type="CDD" id="cd05599">
    <property type="entry name" value="STKc_NDR_like"/>
    <property type="match status" value="1"/>
</dbReference>
<dbReference type="EC" id="2.7.11.1" evidence="2"/>
<name>A0AAN7U9X7_9MYCE</name>
<evidence type="ECO:0000259" key="15">
    <source>
        <dbReference type="PROSITE" id="PS51285"/>
    </source>
</evidence>
<dbReference type="InterPro" id="IPR050839">
    <property type="entry name" value="Rho-assoc_Ser/Thr_Kinase"/>
</dbReference>
<keyword evidence="7" id="KW-0418">Kinase</keyword>
<dbReference type="Pfam" id="PF00069">
    <property type="entry name" value="Pkinase"/>
    <property type="match status" value="1"/>
</dbReference>
<evidence type="ECO:0000256" key="8">
    <source>
        <dbReference type="ARBA" id="ARBA00022840"/>
    </source>
</evidence>
<dbReference type="CDD" id="cd21742">
    <property type="entry name" value="MobB_NDR_LATS-like"/>
    <property type="match status" value="1"/>
</dbReference>
<gene>
    <name evidence="16" type="ORF">RB653_004578</name>
</gene>
<feature type="domain" description="Protein kinase" evidence="14">
    <location>
        <begin position="112"/>
        <end position="406"/>
    </location>
</feature>
<keyword evidence="6 11" id="KW-0547">Nucleotide-binding</keyword>
<dbReference type="AlphaFoldDB" id="A0AAN7U9X7"/>
<evidence type="ECO:0000256" key="11">
    <source>
        <dbReference type="PROSITE-ProRule" id="PRU10141"/>
    </source>
</evidence>
<dbReference type="InterPro" id="IPR011009">
    <property type="entry name" value="Kinase-like_dom_sf"/>
</dbReference>
<evidence type="ECO:0000256" key="3">
    <source>
        <dbReference type="ARBA" id="ARBA00022527"/>
    </source>
</evidence>
<feature type="binding site" evidence="11">
    <location>
        <position position="141"/>
    </location>
    <ligand>
        <name>ATP</name>
        <dbReference type="ChEBI" id="CHEBI:30616"/>
    </ligand>
</feature>
<evidence type="ECO:0000256" key="7">
    <source>
        <dbReference type="ARBA" id="ARBA00022777"/>
    </source>
</evidence>
<dbReference type="PROSITE" id="PS50011">
    <property type="entry name" value="PROTEIN_KINASE_DOM"/>
    <property type="match status" value="1"/>
</dbReference>
<evidence type="ECO:0000313" key="17">
    <source>
        <dbReference type="Proteomes" id="UP001344447"/>
    </source>
</evidence>
<proteinExistence type="inferred from homology"/>
<dbReference type="InterPro" id="IPR017441">
    <property type="entry name" value="Protein_kinase_ATP_BS"/>
</dbReference>
<evidence type="ECO:0000256" key="1">
    <source>
        <dbReference type="ARBA" id="ARBA00009903"/>
    </source>
</evidence>
<evidence type="ECO:0000313" key="16">
    <source>
        <dbReference type="EMBL" id="KAK5582988.1"/>
    </source>
</evidence>
<keyword evidence="5" id="KW-0808">Transferase</keyword>
<comment type="catalytic activity">
    <reaction evidence="9">
        <text>L-threonyl-[protein] + ATP = O-phospho-L-threonyl-[protein] + ADP + H(+)</text>
        <dbReference type="Rhea" id="RHEA:46608"/>
        <dbReference type="Rhea" id="RHEA-COMP:11060"/>
        <dbReference type="Rhea" id="RHEA-COMP:11605"/>
        <dbReference type="ChEBI" id="CHEBI:15378"/>
        <dbReference type="ChEBI" id="CHEBI:30013"/>
        <dbReference type="ChEBI" id="CHEBI:30616"/>
        <dbReference type="ChEBI" id="CHEBI:61977"/>
        <dbReference type="ChEBI" id="CHEBI:456216"/>
        <dbReference type="EC" id="2.7.11.1"/>
    </reaction>
</comment>
<reference evidence="16 17" key="1">
    <citation type="submission" date="2023-11" db="EMBL/GenBank/DDBJ databases">
        <title>Dfirmibasis_genome.</title>
        <authorList>
            <person name="Edelbroek B."/>
            <person name="Kjellin J."/>
            <person name="Jerlstrom-Hultqvist J."/>
            <person name="Soderbom F."/>
        </authorList>
    </citation>
    <scope>NUCLEOTIDE SEQUENCE [LARGE SCALE GENOMIC DNA]</scope>
    <source>
        <strain evidence="16 17">TNS-C-14</strain>
    </source>
</reference>
<evidence type="ECO:0000256" key="2">
    <source>
        <dbReference type="ARBA" id="ARBA00012513"/>
    </source>
</evidence>
<comment type="caution">
    <text evidence="16">The sequence shown here is derived from an EMBL/GenBank/DDBJ whole genome shotgun (WGS) entry which is preliminary data.</text>
</comment>
<protein>
    <recommendedName>
        <fullName evidence="2">non-specific serine/threonine protein kinase</fullName>
        <ecNumber evidence="2">2.7.11.1</ecNumber>
    </recommendedName>
</protein>
<comment type="similarity">
    <text evidence="1">Belongs to the protein kinase superfamily. AGC Ser/Thr protein kinase family.</text>
</comment>
<evidence type="ECO:0000256" key="6">
    <source>
        <dbReference type="ARBA" id="ARBA00022741"/>
    </source>
</evidence>
<dbReference type="SMART" id="SM00133">
    <property type="entry name" value="S_TK_X"/>
    <property type="match status" value="1"/>
</dbReference>
<evidence type="ECO:0000256" key="13">
    <source>
        <dbReference type="SAM" id="MobiDB-lite"/>
    </source>
</evidence>
<dbReference type="GO" id="GO:0004674">
    <property type="term" value="F:protein serine/threonine kinase activity"/>
    <property type="evidence" value="ECO:0007669"/>
    <property type="project" value="UniProtKB-KW"/>
</dbReference>
<evidence type="ECO:0000256" key="12">
    <source>
        <dbReference type="SAM" id="Coils"/>
    </source>
</evidence>
<feature type="coiled-coil region" evidence="12">
    <location>
        <begin position="61"/>
        <end position="105"/>
    </location>
</feature>
<evidence type="ECO:0000256" key="9">
    <source>
        <dbReference type="ARBA" id="ARBA00047899"/>
    </source>
</evidence>
<dbReference type="InterPro" id="IPR059233">
    <property type="entry name" value="MobB_NdrA/B/Cbk1"/>
</dbReference>
<dbReference type="FunFam" id="3.30.200.20:FF:000192">
    <property type="entry name" value="Serine/threonine-protein kinase cot-1"/>
    <property type="match status" value="1"/>
</dbReference>
<dbReference type="PROSITE" id="PS51285">
    <property type="entry name" value="AGC_KINASE_CTER"/>
    <property type="match status" value="1"/>
</dbReference>
<dbReference type="PROSITE" id="PS00108">
    <property type="entry name" value="PROTEIN_KINASE_ST"/>
    <property type="match status" value="1"/>
</dbReference>
<sequence length="528" mass="60814">MINDHESVIDVGSDDEKETFEDEEDNTTVYSSDPLSRHTMDRSLAAKMYIEQYYINAQQSVKERGQRRKDLEQKLENMKLSSKESNDLRKELDKKESDYMRIKRLKLKRSDFELIKIIGRGAFGEVSLVRHKESNDLYAMKRLKKSEMLKKEQAAHVRAERDVLASANTNWVVKLYYSFQDDNYLYLIMEYLPGGDMMSLLIKYDIFTENQARFYIAETILAIESVHTLGYIHRDIKPDNLLLDSKGHVKLCDLGLCTGFHRLHSSEFYQMLVGDAMTIKMKLIEATPLTQTERIASWKKARRALAYSAVGTPDYTAPEVFLQIGYNKEVDWWSLGVILYEMVVGHPPFLSDNTTETCLKILNCKETLQIPTDMGLSKEVIDLIKRLVCEKDRYKSADEIKLHPFFKGVNWDNIRNQSAPFIPELKSPTDTSNFDVYDETPNDDDDNYNNTNINLNDNNNNNINSNCTYTTPTKKSNIMGKGNIKDKDLAFIGFTFKGFDAVNKSPTNRRNVESIFNTNNSTTSTSNK</sequence>
<organism evidence="16 17">
    <name type="scientific">Dictyostelium firmibasis</name>
    <dbReference type="NCBI Taxonomy" id="79012"/>
    <lineage>
        <taxon>Eukaryota</taxon>
        <taxon>Amoebozoa</taxon>
        <taxon>Evosea</taxon>
        <taxon>Eumycetozoa</taxon>
        <taxon>Dictyostelia</taxon>
        <taxon>Dictyosteliales</taxon>
        <taxon>Dictyosteliaceae</taxon>
        <taxon>Dictyostelium</taxon>
    </lineage>
</organism>
<keyword evidence="3" id="KW-0723">Serine/threonine-protein kinase</keyword>
<dbReference type="InterPro" id="IPR000961">
    <property type="entry name" value="AGC-kinase_C"/>
</dbReference>
<evidence type="ECO:0000259" key="14">
    <source>
        <dbReference type="PROSITE" id="PS50011"/>
    </source>
</evidence>
<dbReference type="SUPFAM" id="SSF56112">
    <property type="entry name" value="Protein kinase-like (PK-like)"/>
    <property type="match status" value="1"/>
</dbReference>
<dbReference type="EMBL" id="JAVFKY010000001">
    <property type="protein sequence ID" value="KAK5582988.1"/>
    <property type="molecule type" value="Genomic_DNA"/>
</dbReference>
<dbReference type="Gene3D" id="3.30.200.20">
    <property type="entry name" value="Phosphorylase Kinase, domain 1"/>
    <property type="match status" value="1"/>
</dbReference>
<keyword evidence="4" id="KW-0597">Phosphoprotein</keyword>
<keyword evidence="8 11" id="KW-0067">ATP-binding</keyword>
<dbReference type="InterPro" id="IPR008271">
    <property type="entry name" value="Ser/Thr_kinase_AS"/>
</dbReference>
<feature type="domain" description="AGC-kinase C-terminal" evidence="15">
    <location>
        <begin position="407"/>
        <end position="506"/>
    </location>
</feature>
<comment type="catalytic activity">
    <reaction evidence="10">
        <text>L-seryl-[protein] + ATP = O-phospho-L-seryl-[protein] + ADP + H(+)</text>
        <dbReference type="Rhea" id="RHEA:17989"/>
        <dbReference type="Rhea" id="RHEA-COMP:9863"/>
        <dbReference type="Rhea" id="RHEA-COMP:11604"/>
        <dbReference type="ChEBI" id="CHEBI:15378"/>
        <dbReference type="ChEBI" id="CHEBI:29999"/>
        <dbReference type="ChEBI" id="CHEBI:30616"/>
        <dbReference type="ChEBI" id="CHEBI:83421"/>
        <dbReference type="ChEBI" id="CHEBI:456216"/>
        <dbReference type="EC" id="2.7.11.1"/>
    </reaction>
</comment>
<evidence type="ECO:0000256" key="4">
    <source>
        <dbReference type="ARBA" id="ARBA00022553"/>
    </source>
</evidence>
<dbReference type="PANTHER" id="PTHR22988:SF76">
    <property type="entry name" value="CHROMOSOME UNDETERMINED SCAFFOLD_135, WHOLE GENOME SHOTGUN SEQUENCE"/>
    <property type="match status" value="1"/>
</dbReference>
<feature type="compositionally biased region" description="Acidic residues" evidence="13">
    <location>
        <begin position="12"/>
        <end position="26"/>
    </location>
</feature>
<dbReference type="GO" id="GO:0005524">
    <property type="term" value="F:ATP binding"/>
    <property type="evidence" value="ECO:0007669"/>
    <property type="project" value="UniProtKB-UniRule"/>
</dbReference>
<feature type="region of interest" description="Disordered" evidence="13">
    <location>
        <begin position="1"/>
        <end position="35"/>
    </location>
</feature>
<keyword evidence="12" id="KW-0175">Coiled coil</keyword>
<evidence type="ECO:0000256" key="10">
    <source>
        <dbReference type="ARBA" id="ARBA00048679"/>
    </source>
</evidence>
<dbReference type="Proteomes" id="UP001344447">
    <property type="component" value="Unassembled WGS sequence"/>
</dbReference>
<dbReference type="InterPro" id="IPR000719">
    <property type="entry name" value="Prot_kinase_dom"/>
</dbReference>